<dbReference type="CDD" id="cd19368">
    <property type="entry name" value="TenA_C_AtTH2-like"/>
    <property type="match status" value="1"/>
</dbReference>
<feature type="domain" description="Thiaminase-2/PQQC" evidence="1">
    <location>
        <begin position="155"/>
        <end position="241"/>
    </location>
</feature>
<keyword evidence="2" id="KW-1185">Reference proteome</keyword>
<dbReference type="SUPFAM" id="SSF48613">
    <property type="entry name" value="Heme oxygenase-like"/>
    <property type="match status" value="1"/>
</dbReference>
<dbReference type="InterPro" id="IPR004305">
    <property type="entry name" value="Thiaminase-2/PQQC"/>
</dbReference>
<protein>
    <submittedName>
        <fullName evidence="3 4">Bifunctional TH2 protein, mitochondrial</fullName>
    </submittedName>
</protein>
<evidence type="ECO:0000313" key="2">
    <source>
        <dbReference type="Proteomes" id="UP000504603"/>
    </source>
</evidence>
<dbReference type="PANTHER" id="PTHR43198">
    <property type="entry name" value="BIFUNCTIONAL TH2 PROTEIN"/>
    <property type="match status" value="1"/>
</dbReference>
<dbReference type="AlphaFoldDB" id="A0A6J1DDS2"/>
<evidence type="ECO:0000259" key="1">
    <source>
        <dbReference type="Pfam" id="PF03070"/>
    </source>
</evidence>
<dbReference type="SUPFAM" id="SSF56784">
    <property type="entry name" value="HAD-like"/>
    <property type="match status" value="1"/>
</dbReference>
<dbReference type="FunFam" id="1.20.910.10:FF:000006">
    <property type="entry name" value="Bifunctional TH2 protein, mitochondrial"/>
    <property type="match status" value="1"/>
</dbReference>
<evidence type="ECO:0000313" key="3">
    <source>
        <dbReference type="RefSeq" id="XP_022151678.1"/>
    </source>
</evidence>
<evidence type="ECO:0000313" key="4">
    <source>
        <dbReference type="RefSeq" id="XP_022151679.1"/>
    </source>
</evidence>
<dbReference type="Pfam" id="PF03070">
    <property type="entry name" value="TENA_THI-4"/>
    <property type="match status" value="2"/>
</dbReference>
<reference evidence="3 4" key="1">
    <citation type="submission" date="2025-04" db="UniProtKB">
        <authorList>
            <consortium name="RefSeq"/>
        </authorList>
    </citation>
    <scope>IDENTIFICATION</scope>
</reference>
<dbReference type="GeneID" id="111019594"/>
<name>A0A6J1DDS2_MOMCH</name>
<organism evidence="2 4">
    <name type="scientific">Momordica charantia</name>
    <name type="common">Bitter gourd</name>
    <name type="synonym">Balsam pear</name>
    <dbReference type="NCBI Taxonomy" id="3673"/>
    <lineage>
        <taxon>Eukaryota</taxon>
        <taxon>Viridiplantae</taxon>
        <taxon>Streptophyta</taxon>
        <taxon>Embryophyta</taxon>
        <taxon>Tracheophyta</taxon>
        <taxon>Spermatophyta</taxon>
        <taxon>Magnoliopsida</taxon>
        <taxon>eudicotyledons</taxon>
        <taxon>Gunneridae</taxon>
        <taxon>Pentapetalae</taxon>
        <taxon>rosids</taxon>
        <taxon>fabids</taxon>
        <taxon>Cucurbitales</taxon>
        <taxon>Cucurbitaceae</taxon>
        <taxon>Momordiceae</taxon>
        <taxon>Momordica</taxon>
    </lineage>
</organism>
<dbReference type="PANTHER" id="PTHR43198:SF2">
    <property type="entry name" value="SI:CH1073-67J19.1-RELATED"/>
    <property type="match status" value="1"/>
</dbReference>
<dbReference type="InterPro" id="IPR023214">
    <property type="entry name" value="HAD_sf"/>
</dbReference>
<sequence length="565" mass="63367">MPPRMAMISQVDSEGPLARRLWNKCRRQSILSIYTPFCVSLAAGNLNIDTFRNYIHQDVHFLKAFARAYDLAAECADDDDAKLSINELRKEVVAELKMHDLFVKEWDPEVGKEYPVSPATVKYTDFLLATASGKIEGAKGLGNIETPFEKTKVAAYTLGAMTPCMRLYAYIATEFKGILRGDLSDHLYKKWIENYSSKGFQEAAEKMEDVLEKLCATLTGEELGIIEKLYHQAMKLELEFFCSQPVKQKTVVPLIKDHNPAEERLMLFSDYDLTCTVVDSSAILAEIAIVRAPKPDQIQPEDQIPRMSSTDLRNTWGAISRQYTEEYEECIDRIMPSSTVEFKYEDLCTALEQLSDFEKRANNRVIESGVLKGLNFEDIRRAGEHLIIQDGCFNFFGSISKKENVNVGIHILSYCWCGDLIRSSFNSGGLLPVVSIHANEIVFEEAVSTGDLVKKVESPIDKVKAFKKILDSSSSDKKNFSIYVGDSVGDLLCLLEADVGIVIGSSSSLRRLATRFGVSFVPLFPNVVKKQKGLTEETRRNWKGLSGVLYTVNTWAEIHALVLGC</sequence>
<dbReference type="Gene3D" id="1.20.910.10">
    <property type="entry name" value="Heme oxygenase-like"/>
    <property type="match status" value="1"/>
</dbReference>
<dbReference type="GO" id="GO:0005829">
    <property type="term" value="C:cytosol"/>
    <property type="evidence" value="ECO:0007669"/>
    <property type="project" value="TreeGrafter"/>
</dbReference>
<dbReference type="OrthoDB" id="10028886at2759"/>
<dbReference type="Proteomes" id="UP000504603">
    <property type="component" value="Unplaced"/>
</dbReference>
<accession>A0A6J1DDS2</accession>
<proteinExistence type="predicted"/>
<dbReference type="InterPro" id="IPR050967">
    <property type="entry name" value="Thiamine_Salvage_TenA"/>
</dbReference>
<dbReference type="Gene3D" id="3.40.50.1000">
    <property type="entry name" value="HAD superfamily/HAD-like"/>
    <property type="match status" value="1"/>
</dbReference>
<gene>
    <name evidence="3 4" type="primary">LOC111019594</name>
</gene>
<dbReference type="GO" id="GO:0006772">
    <property type="term" value="P:thiamine metabolic process"/>
    <property type="evidence" value="ECO:0007669"/>
    <property type="project" value="UniProtKB-ARBA"/>
</dbReference>
<dbReference type="InterPro" id="IPR016084">
    <property type="entry name" value="Haem_Oase-like_multi-hlx"/>
</dbReference>
<dbReference type="RefSeq" id="XP_022151678.1">
    <property type="nucleotide sequence ID" value="XM_022295986.1"/>
</dbReference>
<dbReference type="KEGG" id="mcha:111019594"/>
<feature type="domain" description="Thiaminase-2/PQQC" evidence="1">
    <location>
        <begin position="36"/>
        <end position="133"/>
    </location>
</feature>
<dbReference type="InterPro" id="IPR036412">
    <property type="entry name" value="HAD-like_sf"/>
</dbReference>
<dbReference type="RefSeq" id="XP_022151679.1">
    <property type="nucleotide sequence ID" value="XM_022295987.1"/>
</dbReference>